<dbReference type="PANTHER" id="PTHR44591">
    <property type="entry name" value="STRESS RESPONSE REGULATOR PROTEIN 1"/>
    <property type="match status" value="1"/>
</dbReference>
<reference evidence="4 5" key="1">
    <citation type="journal article" date="2015" name="Environ. Microbiol.">
        <title>Methane oxidation coupled to nitrate reduction under hypoxia by the Gammaproteobacterium Methylomonas denitrificans, sp. nov. type strain FJG1.</title>
        <authorList>
            <person name="Kits K.D."/>
            <person name="Klotz M.G."/>
            <person name="Stein L.Y."/>
        </authorList>
    </citation>
    <scope>NUCLEOTIDE SEQUENCE [LARGE SCALE GENOMIC DNA]</scope>
    <source>
        <strain evidence="4 5">FJG1</strain>
    </source>
</reference>
<feature type="modified residue" description="4-aspartylphosphate" evidence="2">
    <location>
        <position position="62"/>
    </location>
</feature>
<dbReference type="InterPro" id="IPR001789">
    <property type="entry name" value="Sig_transdc_resp-reg_receiver"/>
</dbReference>
<protein>
    <recommendedName>
        <fullName evidence="3">Response regulatory domain-containing protein</fullName>
    </recommendedName>
</protein>
<keyword evidence="1 2" id="KW-0597">Phosphoprotein</keyword>
<sequence>MKFSDRDFKANVLIADDVKLMREILRKYLESAGYLVQSASNGVEAWQMLNSSEKPFDIVVTDRNMPYMDGMELLAKIKGDSRFAELPVIFQTGVSSRRRYCRRHQCRGLSLSDQTIRRKNFTGVCSLGHR</sequence>
<dbReference type="CDD" id="cd00156">
    <property type="entry name" value="REC"/>
    <property type="match status" value="1"/>
</dbReference>
<evidence type="ECO:0000256" key="2">
    <source>
        <dbReference type="PROSITE-ProRule" id="PRU00169"/>
    </source>
</evidence>
<dbReference type="EMBL" id="CP014476">
    <property type="protein sequence ID" value="AMK77002.1"/>
    <property type="molecule type" value="Genomic_DNA"/>
</dbReference>
<name>A0A126T4L0_9GAMM</name>
<dbReference type="PROSITE" id="PS50110">
    <property type="entry name" value="RESPONSE_REGULATORY"/>
    <property type="match status" value="1"/>
</dbReference>
<evidence type="ECO:0000313" key="4">
    <source>
        <dbReference type="EMBL" id="AMK77002.1"/>
    </source>
</evidence>
<evidence type="ECO:0000259" key="3">
    <source>
        <dbReference type="PROSITE" id="PS50110"/>
    </source>
</evidence>
<dbReference type="Gene3D" id="3.40.50.2300">
    <property type="match status" value="1"/>
</dbReference>
<dbReference type="PANTHER" id="PTHR44591:SF3">
    <property type="entry name" value="RESPONSE REGULATORY DOMAIN-CONTAINING PROTEIN"/>
    <property type="match status" value="1"/>
</dbReference>
<dbReference type="SUPFAM" id="SSF52172">
    <property type="entry name" value="CheY-like"/>
    <property type="match status" value="1"/>
</dbReference>
<accession>A0A126T4L0</accession>
<dbReference type="Proteomes" id="UP000030512">
    <property type="component" value="Chromosome"/>
</dbReference>
<gene>
    <name evidence="4" type="ORF">JT25_010960</name>
</gene>
<dbReference type="KEGG" id="mdn:JT25_010960"/>
<dbReference type="SMART" id="SM00448">
    <property type="entry name" value="REC"/>
    <property type="match status" value="1"/>
</dbReference>
<dbReference type="AlphaFoldDB" id="A0A126T4L0"/>
<dbReference type="InterPro" id="IPR050595">
    <property type="entry name" value="Bact_response_regulator"/>
</dbReference>
<dbReference type="RefSeq" id="WP_062328585.1">
    <property type="nucleotide sequence ID" value="NZ_CP014476.1"/>
</dbReference>
<organism evidence="4 5">
    <name type="scientific">Methylomonas denitrificans</name>
    <dbReference type="NCBI Taxonomy" id="1538553"/>
    <lineage>
        <taxon>Bacteria</taxon>
        <taxon>Pseudomonadati</taxon>
        <taxon>Pseudomonadota</taxon>
        <taxon>Gammaproteobacteria</taxon>
        <taxon>Methylococcales</taxon>
        <taxon>Methylococcaceae</taxon>
        <taxon>Methylomonas</taxon>
    </lineage>
</organism>
<dbReference type="OrthoDB" id="9802155at2"/>
<feature type="domain" description="Response regulatory" evidence="3">
    <location>
        <begin position="11"/>
        <end position="130"/>
    </location>
</feature>
<dbReference type="InterPro" id="IPR011006">
    <property type="entry name" value="CheY-like_superfamily"/>
</dbReference>
<evidence type="ECO:0000313" key="5">
    <source>
        <dbReference type="Proteomes" id="UP000030512"/>
    </source>
</evidence>
<dbReference type="Pfam" id="PF00072">
    <property type="entry name" value="Response_reg"/>
    <property type="match status" value="1"/>
</dbReference>
<dbReference type="GO" id="GO:0000160">
    <property type="term" value="P:phosphorelay signal transduction system"/>
    <property type="evidence" value="ECO:0007669"/>
    <property type="project" value="InterPro"/>
</dbReference>
<evidence type="ECO:0000256" key="1">
    <source>
        <dbReference type="ARBA" id="ARBA00022553"/>
    </source>
</evidence>
<proteinExistence type="predicted"/>
<dbReference type="STRING" id="1538553.JT25_010960"/>
<keyword evidence="5" id="KW-1185">Reference proteome</keyword>